<organism evidence="1">
    <name type="scientific">uncultured Nocardioidaceae bacterium</name>
    <dbReference type="NCBI Taxonomy" id="253824"/>
    <lineage>
        <taxon>Bacteria</taxon>
        <taxon>Bacillati</taxon>
        <taxon>Actinomycetota</taxon>
        <taxon>Actinomycetes</taxon>
        <taxon>Propionibacteriales</taxon>
        <taxon>Nocardioidaceae</taxon>
        <taxon>environmental samples</taxon>
    </lineage>
</organism>
<evidence type="ECO:0008006" key="2">
    <source>
        <dbReference type="Google" id="ProtNLM"/>
    </source>
</evidence>
<dbReference type="GO" id="GO:0016491">
    <property type="term" value="F:oxidoreductase activity"/>
    <property type="evidence" value="ECO:0007669"/>
    <property type="project" value="InterPro"/>
</dbReference>
<gene>
    <name evidence="1" type="ORF">AVDCRST_MAG47-486</name>
</gene>
<reference evidence="1" key="1">
    <citation type="submission" date="2020-02" db="EMBL/GenBank/DDBJ databases">
        <authorList>
            <person name="Meier V. D."/>
        </authorList>
    </citation>
    <scope>NUCLEOTIDE SEQUENCE</scope>
    <source>
        <strain evidence="1">AVDCRST_MAG47</strain>
    </source>
</reference>
<dbReference type="Gene3D" id="1.10.620.20">
    <property type="entry name" value="Ribonucleotide Reductase, subunit A"/>
    <property type="match status" value="1"/>
</dbReference>
<evidence type="ECO:0000313" key="1">
    <source>
        <dbReference type="EMBL" id="CAA9364860.1"/>
    </source>
</evidence>
<dbReference type="InterPro" id="IPR012348">
    <property type="entry name" value="RNR-like"/>
</dbReference>
<dbReference type="AlphaFoldDB" id="A0A6J4MUH6"/>
<accession>A0A6J4MUH6</accession>
<protein>
    <recommendedName>
        <fullName evidence="2">GTP-binding protein LepA</fullName>
    </recommendedName>
</protein>
<dbReference type="EMBL" id="CADCUK010000033">
    <property type="protein sequence ID" value="CAA9364860.1"/>
    <property type="molecule type" value="Genomic_DNA"/>
</dbReference>
<dbReference type="SUPFAM" id="SSF47240">
    <property type="entry name" value="Ferritin-like"/>
    <property type="match status" value="1"/>
</dbReference>
<sequence length="287" mass="32729">MSTSFAVETHRLRDHVNRLEAEHPPLDPASVDYTVRRPALVLERFGRVLDYMARAELEVERNAQELNILLPHPPEIDRYFYAEVWQPQEAMHGVILDELQVRLGSRPAQANLDTVSVKVKVLGAIAHLEPVQDVIRMLYYLTGMTTERSALLAYHRLHDGLVEMGERAAADTIITPIRRQEPGHYAYYRMSADALWQQLTSWQRWLVQRLRSVSFAPVAANSPSQLADVGDMMVQLGINDSNEAVEFAEQTSRVERDLLWAQEKGMRVPPYIAKSFSDALVLSQQRS</sequence>
<name>A0A6J4MUH6_9ACTN</name>
<proteinExistence type="predicted"/>
<dbReference type="InterPro" id="IPR009078">
    <property type="entry name" value="Ferritin-like_SF"/>
</dbReference>